<organism evidence="2">
    <name type="scientific">Solanum chacoense</name>
    <name type="common">Chaco potato</name>
    <dbReference type="NCBI Taxonomy" id="4108"/>
    <lineage>
        <taxon>Eukaryota</taxon>
        <taxon>Viridiplantae</taxon>
        <taxon>Streptophyta</taxon>
        <taxon>Embryophyta</taxon>
        <taxon>Tracheophyta</taxon>
        <taxon>Spermatophyta</taxon>
        <taxon>Magnoliopsida</taxon>
        <taxon>eudicotyledons</taxon>
        <taxon>Gunneridae</taxon>
        <taxon>Pentapetalae</taxon>
        <taxon>asterids</taxon>
        <taxon>lamiids</taxon>
        <taxon>Solanales</taxon>
        <taxon>Solanaceae</taxon>
        <taxon>Solanoideae</taxon>
        <taxon>Solaneae</taxon>
        <taxon>Solanum</taxon>
    </lineage>
</organism>
<sequence>MEIPTIIQMTNQEHGEINGTSPHKVLYDIISHFIVEDSPQKQAHSSISDHKKDNTINSERIDTNDGESQRKINKTILIGKNGGNTIGSQPTRTKRGLQKNRSQ</sequence>
<protein>
    <submittedName>
        <fullName evidence="2">Putative ovule protein</fullName>
    </submittedName>
</protein>
<reference evidence="2" key="1">
    <citation type="submission" date="2015-12" db="EMBL/GenBank/DDBJ databases">
        <title>Gene expression during late stages of embryo sac development: a critical building block for successful pollen-pistil interactions.</title>
        <authorList>
            <person name="Liu Y."/>
            <person name="Joly V."/>
            <person name="Sabar M."/>
            <person name="Matton D.P."/>
        </authorList>
    </citation>
    <scope>NUCLEOTIDE SEQUENCE</scope>
</reference>
<feature type="compositionally biased region" description="Basic residues" evidence="1">
    <location>
        <begin position="92"/>
        <end position="103"/>
    </location>
</feature>
<dbReference type="AlphaFoldDB" id="A0A0V0HJQ2"/>
<dbReference type="EMBL" id="GEDG01018967">
    <property type="protein sequence ID" value="JAP20339.1"/>
    <property type="molecule type" value="Transcribed_RNA"/>
</dbReference>
<proteinExistence type="predicted"/>
<feature type="compositionally biased region" description="Basic and acidic residues" evidence="1">
    <location>
        <begin position="47"/>
        <end position="70"/>
    </location>
</feature>
<feature type="region of interest" description="Disordered" evidence="1">
    <location>
        <begin position="38"/>
        <end position="103"/>
    </location>
</feature>
<name>A0A0V0HJQ2_SOLCH</name>
<evidence type="ECO:0000256" key="1">
    <source>
        <dbReference type="SAM" id="MobiDB-lite"/>
    </source>
</evidence>
<evidence type="ECO:0000313" key="2">
    <source>
        <dbReference type="EMBL" id="JAP20339.1"/>
    </source>
</evidence>
<accession>A0A0V0HJQ2</accession>